<keyword evidence="1" id="KW-1133">Transmembrane helix</keyword>
<feature type="transmembrane region" description="Helical" evidence="1">
    <location>
        <begin position="84"/>
        <end position="102"/>
    </location>
</feature>
<proteinExistence type="predicted"/>
<feature type="transmembrane region" description="Helical" evidence="1">
    <location>
        <begin position="30"/>
        <end position="49"/>
    </location>
</feature>
<organism evidence="2 3">
    <name type="scientific">Habropoda laboriosa</name>
    <dbReference type="NCBI Taxonomy" id="597456"/>
    <lineage>
        <taxon>Eukaryota</taxon>
        <taxon>Metazoa</taxon>
        <taxon>Ecdysozoa</taxon>
        <taxon>Arthropoda</taxon>
        <taxon>Hexapoda</taxon>
        <taxon>Insecta</taxon>
        <taxon>Pterygota</taxon>
        <taxon>Neoptera</taxon>
        <taxon>Endopterygota</taxon>
        <taxon>Hymenoptera</taxon>
        <taxon>Apocrita</taxon>
        <taxon>Aculeata</taxon>
        <taxon>Apoidea</taxon>
        <taxon>Anthophila</taxon>
        <taxon>Apidae</taxon>
        <taxon>Habropoda</taxon>
    </lineage>
</organism>
<accession>A0A0L7QVL9</accession>
<keyword evidence="1" id="KW-0812">Transmembrane</keyword>
<name>A0A0L7QVL9_9HYME</name>
<evidence type="ECO:0000256" key="1">
    <source>
        <dbReference type="SAM" id="Phobius"/>
    </source>
</evidence>
<gene>
    <name evidence="2" type="ORF">WH47_04260</name>
</gene>
<evidence type="ECO:0000313" key="3">
    <source>
        <dbReference type="Proteomes" id="UP000053825"/>
    </source>
</evidence>
<dbReference type="AlphaFoldDB" id="A0A0L7QVL9"/>
<dbReference type="Proteomes" id="UP000053825">
    <property type="component" value="Unassembled WGS sequence"/>
</dbReference>
<sequence>MVLKSIFQRTQSNVLPLLQNNLHNESRMQTQQLCMLILFVPLFLLLYCTKGYMEKWIIRICEKTYLIYVSINLKNTMYFLEKPFCILYCLFHNLLNTVFVWFD</sequence>
<evidence type="ECO:0000313" key="2">
    <source>
        <dbReference type="EMBL" id="KOC62599.1"/>
    </source>
</evidence>
<protein>
    <submittedName>
        <fullName evidence="2">Uncharacterized protein</fullName>
    </submittedName>
</protein>
<keyword evidence="1" id="KW-0472">Membrane</keyword>
<reference evidence="2 3" key="1">
    <citation type="submission" date="2015-07" db="EMBL/GenBank/DDBJ databases">
        <title>The genome of Habropoda laboriosa.</title>
        <authorList>
            <person name="Pan H."/>
            <person name="Kapheim K."/>
        </authorList>
    </citation>
    <scope>NUCLEOTIDE SEQUENCE [LARGE SCALE GENOMIC DNA]</scope>
    <source>
        <strain evidence="2">0110345459</strain>
    </source>
</reference>
<dbReference type="EMBL" id="KQ414727">
    <property type="protein sequence ID" value="KOC62599.1"/>
    <property type="molecule type" value="Genomic_DNA"/>
</dbReference>
<keyword evidence="3" id="KW-1185">Reference proteome</keyword>